<dbReference type="GO" id="GO:0005615">
    <property type="term" value="C:extracellular space"/>
    <property type="evidence" value="ECO:0007669"/>
    <property type="project" value="UniProtKB-KW"/>
</dbReference>
<dbReference type="GO" id="GO:0006955">
    <property type="term" value="P:immune response"/>
    <property type="evidence" value="ECO:0007669"/>
    <property type="project" value="InterPro"/>
</dbReference>
<keyword evidence="2" id="KW-0732">Signal</keyword>
<proteinExistence type="predicted"/>
<dbReference type="OrthoDB" id="9909116at2759"/>
<evidence type="ECO:0000259" key="3">
    <source>
        <dbReference type="Pfam" id="PF00048"/>
    </source>
</evidence>
<dbReference type="Proteomes" id="UP000316079">
    <property type="component" value="Unassembled WGS sequence"/>
</dbReference>
<reference evidence="4 5" key="1">
    <citation type="journal article" date="2019" name="Sci. Data">
        <title>Hybrid genome assembly and annotation of Danionella translucida.</title>
        <authorList>
            <person name="Kadobianskyi M."/>
            <person name="Schulze L."/>
            <person name="Schuelke M."/>
            <person name="Judkewitz B."/>
        </authorList>
    </citation>
    <scope>NUCLEOTIDE SEQUENCE [LARGE SCALE GENOMIC DNA]</scope>
    <source>
        <strain evidence="4 5">Bolton</strain>
    </source>
</reference>
<evidence type="ECO:0000313" key="5">
    <source>
        <dbReference type="Proteomes" id="UP000316079"/>
    </source>
</evidence>
<evidence type="ECO:0000313" key="4">
    <source>
        <dbReference type="EMBL" id="TRY93592.1"/>
    </source>
</evidence>
<protein>
    <recommendedName>
        <fullName evidence="3">Chemokine interleukin-8-like domain-containing protein</fullName>
    </recommendedName>
</protein>
<evidence type="ECO:0000256" key="2">
    <source>
        <dbReference type="SAM" id="SignalP"/>
    </source>
</evidence>
<dbReference type="SUPFAM" id="SSF54117">
    <property type="entry name" value="Interleukin 8-like chemokines"/>
    <property type="match status" value="1"/>
</dbReference>
<sequence>MQTITISLITAVLCCSTNAFSDIPLDCCLSTKNTRIPLNIVASYFHQTTESGCPIDATIHHKKRQETVCPTKEIPLDLQDHHTPRKQEKSFSLEAEMRTLQLKTERKDHTLTSALKIIKS</sequence>
<feature type="signal peptide" evidence="2">
    <location>
        <begin position="1"/>
        <end position="19"/>
    </location>
</feature>
<name>A0A553QUE4_9TELE</name>
<gene>
    <name evidence="4" type="ORF">DNTS_005189</name>
</gene>
<dbReference type="Gene3D" id="2.40.50.40">
    <property type="match status" value="1"/>
</dbReference>
<keyword evidence="5" id="KW-1185">Reference proteome</keyword>
<dbReference type="STRING" id="623744.A0A553QUE4"/>
<dbReference type="GO" id="GO:0008009">
    <property type="term" value="F:chemokine activity"/>
    <property type="evidence" value="ECO:0007669"/>
    <property type="project" value="InterPro"/>
</dbReference>
<evidence type="ECO:0000256" key="1">
    <source>
        <dbReference type="ARBA" id="ARBA00022514"/>
    </source>
</evidence>
<keyword evidence="1" id="KW-0202">Cytokine</keyword>
<accession>A0A553QUE4</accession>
<feature type="chain" id="PRO_5022020109" description="Chemokine interleukin-8-like domain-containing protein" evidence="2">
    <location>
        <begin position="20"/>
        <end position="120"/>
    </location>
</feature>
<dbReference type="InterPro" id="IPR001811">
    <property type="entry name" value="Chemokine_IL8-like_dom"/>
</dbReference>
<dbReference type="AlphaFoldDB" id="A0A553QUE4"/>
<dbReference type="Pfam" id="PF00048">
    <property type="entry name" value="IL8"/>
    <property type="match status" value="1"/>
</dbReference>
<dbReference type="InterPro" id="IPR036048">
    <property type="entry name" value="Interleukin_8-like_sf"/>
</dbReference>
<comment type="caution">
    <text evidence="4">The sequence shown here is derived from an EMBL/GenBank/DDBJ whole genome shotgun (WGS) entry which is preliminary data.</text>
</comment>
<organism evidence="4 5">
    <name type="scientific">Danionella cerebrum</name>
    <dbReference type="NCBI Taxonomy" id="2873325"/>
    <lineage>
        <taxon>Eukaryota</taxon>
        <taxon>Metazoa</taxon>
        <taxon>Chordata</taxon>
        <taxon>Craniata</taxon>
        <taxon>Vertebrata</taxon>
        <taxon>Euteleostomi</taxon>
        <taxon>Actinopterygii</taxon>
        <taxon>Neopterygii</taxon>
        <taxon>Teleostei</taxon>
        <taxon>Ostariophysi</taxon>
        <taxon>Cypriniformes</taxon>
        <taxon>Danionidae</taxon>
        <taxon>Danioninae</taxon>
        <taxon>Danionella</taxon>
    </lineage>
</organism>
<dbReference type="EMBL" id="SRMA01025520">
    <property type="protein sequence ID" value="TRY93592.1"/>
    <property type="molecule type" value="Genomic_DNA"/>
</dbReference>
<feature type="domain" description="Chemokine interleukin-8-like" evidence="3">
    <location>
        <begin position="26"/>
        <end position="69"/>
    </location>
</feature>